<dbReference type="AlphaFoldDB" id="A0A1W0CQF4"/>
<name>A0A1W0CQF4_9NEIS</name>
<protein>
    <recommendedName>
        <fullName evidence="3">Phage tail protein</fullName>
    </recommendedName>
</protein>
<comment type="caution">
    <text evidence="1">The sequence shown here is derived from an EMBL/GenBank/DDBJ whole genome shotgun (WGS) entry which is preliminary data.</text>
</comment>
<evidence type="ECO:0000313" key="2">
    <source>
        <dbReference type="Proteomes" id="UP000192721"/>
    </source>
</evidence>
<dbReference type="Proteomes" id="UP000192721">
    <property type="component" value="Unassembled WGS sequence"/>
</dbReference>
<dbReference type="EMBL" id="MUKV01000021">
    <property type="protein sequence ID" value="OQS36908.1"/>
    <property type="molecule type" value="Genomic_DNA"/>
</dbReference>
<gene>
    <name evidence="1" type="ORF">B0T45_15585</name>
</gene>
<evidence type="ECO:0000313" key="1">
    <source>
        <dbReference type="EMBL" id="OQS36908.1"/>
    </source>
</evidence>
<dbReference type="RefSeq" id="WP_081556104.1">
    <property type="nucleotide sequence ID" value="NZ_MUKV01000021.1"/>
</dbReference>
<reference evidence="1 2" key="1">
    <citation type="submission" date="2017-02" db="EMBL/GenBank/DDBJ databases">
        <title>Chromobacterium haemolyticum H5244.</title>
        <authorList>
            <person name="Gulvik C.A."/>
        </authorList>
    </citation>
    <scope>NUCLEOTIDE SEQUENCE [LARGE SCALE GENOMIC DNA]</scope>
    <source>
        <strain evidence="1 2">H5244</strain>
    </source>
</reference>
<proteinExistence type="predicted"/>
<evidence type="ECO:0008006" key="3">
    <source>
        <dbReference type="Google" id="ProtNLM"/>
    </source>
</evidence>
<sequence length="333" mass="35976">MQEALKPINTPDALFHDGNPTTGELGTIVSADWLNNLQLATRSAQEELISLIKDSGQTLDASRRDQLLQAVKQLAWGGNSKPTTLAGYGISDGATKAEVSVKADKASTLAGYGIQDGITVSMLPRRNLLADGGRFFDPFTPEGMVQARTLQITVPFATPMHNVLFSQSVGSVGRFIHDNGSFEGTGPKLAQPVVDLLNSMGRDQKRYGYEFYIAELRCAALTYSPVLIDGKNMAVAMAYGAGTEGPITFMNWLRCISGSIYYDYGQYRNGKPMENRRITPSDGWVHMAGVAEWGGGYSNSHVYAENNSIFQLALPSAVSGNHLGYVHKAPIAS</sequence>
<accession>A0A1W0CQF4</accession>
<organism evidence="1 2">
    <name type="scientific">Chromobacterium haemolyticum</name>
    <dbReference type="NCBI Taxonomy" id="394935"/>
    <lineage>
        <taxon>Bacteria</taxon>
        <taxon>Pseudomonadati</taxon>
        <taxon>Pseudomonadota</taxon>
        <taxon>Betaproteobacteria</taxon>
        <taxon>Neisseriales</taxon>
        <taxon>Chromobacteriaceae</taxon>
        <taxon>Chromobacterium</taxon>
    </lineage>
</organism>